<dbReference type="Gene3D" id="1.50.40.10">
    <property type="entry name" value="Mitochondrial carrier domain"/>
    <property type="match status" value="1"/>
</dbReference>
<gene>
    <name evidence="23" type="primary">SLC25A38</name>
    <name evidence="29" type="ORF">C0J50_4201</name>
</gene>
<name>A0AAD5FFS2_SILAS</name>
<evidence type="ECO:0000256" key="16">
    <source>
        <dbReference type="ARBA" id="ARBA00023128"/>
    </source>
</evidence>
<dbReference type="SUPFAM" id="SSF52540">
    <property type="entry name" value="P-loop containing nucleoside triphosphate hydrolases"/>
    <property type="match status" value="1"/>
</dbReference>
<feature type="compositionally biased region" description="Basic and acidic residues" evidence="26">
    <location>
        <begin position="1075"/>
        <end position="1091"/>
    </location>
</feature>
<comment type="similarity">
    <text evidence="4 25">Belongs to the TRAFAC class myosin-kinesin ATPase superfamily. Myosin family.</text>
</comment>
<feature type="repeat" description="Solcar" evidence="24">
    <location>
        <begin position="1793"/>
        <end position="1873"/>
    </location>
</feature>
<keyword evidence="19 25" id="KW-0009">Actin-binding</keyword>
<evidence type="ECO:0000313" key="30">
    <source>
        <dbReference type="Proteomes" id="UP001205998"/>
    </source>
</evidence>
<keyword evidence="13 23" id="KW-1133">Transmembrane helix</keyword>
<dbReference type="GO" id="GO:1904983">
    <property type="term" value="P:glycine import into mitochondrion"/>
    <property type="evidence" value="ECO:0007669"/>
    <property type="project" value="UniProtKB-UniRule"/>
</dbReference>
<feature type="domain" description="Myosin motor" evidence="27">
    <location>
        <begin position="1"/>
        <end position="581"/>
    </location>
</feature>
<dbReference type="HAMAP" id="MF_03064">
    <property type="entry name" value="SLC25A38"/>
    <property type="match status" value="1"/>
</dbReference>
<dbReference type="PANTHER" id="PTHR45615:SF16">
    <property type="entry name" value="MYOSIN-9"/>
    <property type="match status" value="1"/>
</dbReference>
<dbReference type="Gene3D" id="1.20.5.340">
    <property type="match status" value="2"/>
</dbReference>
<feature type="region of interest" description="Disordered" evidence="26">
    <location>
        <begin position="1659"/>
        <end position="1683"/>
    </location>
</feature>
<evidence type="ECO:0000256" key="19">
    <source>
        <dbReference type="ARBA" id="ARBA00023203"/>
    </source>
</evidence>
<dbReference type="EMBL" id="MU562415">
    <property type="protein sequence ID" value="KAI5613797.1"/>
    <property type="molecule type" value="Genomic_DNA"/>
</dbReference>
<evidence type="ECO:0000256" key="3">
    <source>
        <dbReference type="ARBA" id="ARBA00004544"/>
    </source>
</evidence>
<evidence type="ECO:0000256" key="20">
    <source>
        <dbReference type="ARBA" id="ARBA00023212"/>
    </source>
</evidence>
<dbReference type="Gene3D" id="1.20.120.720">
    <property type="entry name" value="Myosin VI head, motor domain, U50 subdomain"/>
    <property type="match status" value="1"/>
</dbReference>
<keyword evidence="5 23" id="KW-0813">Transport</keyword>
<feature type="repeat" description="Solcar" evidence="24">
    <location>
        <begin position="1692"/>
        <end position="1782"/>
    </location>
</feature>
<dbReference type="GO" id="GO:0042541">
    <property type="term" value="P:hemoglobin biosynthetic process"/>
    <property type="evidence" value="ECO:0007669"/>
    <property type="project" value="UniProtKB-ARBA"/>
</dbReference>
<keyword evidence="8 23" id="KW-0677">Repeat</keyword>
<dbReference type="PANTHER" id="PTHR45615">
    <property type="entry name" value="MYOSIN HEAVY CHAIN, NON-MUSCLE"/>
    <property type="match status" value="1"/>
</dbReference>
<comment type="similarity">
    <text evidence="23">Belongs to the mitochondrial carrier (TC 2.A.29) family. SLC25A38 subfamily.</text>
</comment>
<comment type="caution">
    <text evidence="25">Lacks conserved residue(s) required for the propagation of feature annotation.</text>
</comment>
<dbReference type="Gene3D" id="2.30.30.360">
    <property type="entry name" value="Myosin S1 fragment, N-terminal"/>
    <property type="match status" value="1"/>
</dbReference>
<evidence type="ECO:0000259" key="27">
    <source>
        <dbReference type="PROSITE" id="PS51456"/>
    </source>
</evidence>
<evidence type="ECO:0000256" key="4">
    <source>
        <dbReference type="ARBA" id="ARBA00008314"/>
    </source>
</evidence>
<evidence type="ECO:0000256" key="9">
    <source>
        <dbReference type="ARBA" id="ARBA00022741"/>
    </source>
</evidence>
<dbReference type="SUPFAM" id="SSF103506">
    <property type="entry name" value="Mitochondrial carrier"/>
    <property type="match status" value="1"/>
</dbReference>
<dbReference type="InterPro" id="IPR027417">
    <property type="entry name" value="P-loop_NTPase"/>
</dbReference>
<dbReference type="GO" id="GO:0005524">
    <property type="term" value="F:ATP binding"/>
    <property type="evidence" value="ECO:0007669"/>
    <property type="project" value="UniProtKB-UniRule"/>
</dbReference>
<dbReference type="PROSITE" id="PS50920">
    <property type="entry name" value="SOLCAR"/>
    <property type="match status" value="3"/>
</dbReference>
<evidence type="ECO:0000256" key="22">
    <source>
        <dbReference type="ARBA" id="ARBA00057141"/>
    </source>
</evidence>
<dbReference type="Pfam" id="PF01576">
    <property type="entry name" value="Myosin_tail_1"/>
    <property type="match status" value="2"/>
</dbReference>
<keyword evidence="30" id="KW-1185">Reference proteome</keyword>
<dbReference type="SMART" id="SM00242">
    <property type="entry name" value="MYSc"/>
    <property type="match status" value="1"/>
</dbReference>
<feature type="region of interest" description="Disordered" evidence="26">
    <location>
        <begin position="1049"/>
        <end position="1091"/>
    </location>
</feature>
<evidence type="ECO:0000256" key="25">
    <source>
        <dbReference type="PROSITE-ProRule" id="PRU00782"/>
    </source>
</evidence>
<dbReference type="InterPro" id="IPR023395">
    <property type="entry name" value="MCP_dom_sf"/>
</dbReference>
<evidence type="ECO:0000256" key="26">
    <source>
        <dbReference type="SAM" id="MobiDB-lite"/>
    </source>
</evidence>
<feature type="binding site" evidence="25">
    <location>
        <begin position="94"/>
        <end position="101"/>
    </location>
    <ligand>
        <name>ATP</name>
        <dbReference type="ChEBI" id="CHEBI:30616"/>
    </ligand>
</feature>
<dbReference type="GO" id="GO:0016460">
    <property type="term" value="C:myosin II complex"/>
    <property type="evidence" value="ECO:0007669"/>
    <property type="project" value="TreeGrafter"/>
</dbReference>
<dbReference type="Pfam" id="PF02736">
    <property type="entry name" value="Myosin_N"/>
    <property type="match status" value="1"/>
</dbReference>
<evidence type="ECO:0000256" key="14">
    <source>
        <dbReference type="ARBA" id="ARBA00023054"/>
    </source>
</evidence>
<feature type="compositionally biased region" description="Low complexity" evidence="26">
    <location>
        <begin position="1669"/>
        <end position="1683"/>
    </location>
</feature>
<dbReference type="FunFam" id="2.30.30.360:FF:000001">
    <property type="entry name" value="Myosin heavy chain"/>
    <property type="match status" value="1"/>
</dbReference>
<keyword evidence="17 23" id="KW-0472">Membrane</keyword>
<comment type="function">
    <text evidence="22">May play a role as pro-apoptotic protein that induces caspase-dependent apoptosis.</text>
</comment>
<dbReference type="PROSITE" id="PS51844">
    <property type="entry name" value="SH3_LIKE"/>
    <property type="match status" value="1"/>
</dbReference>
<keyword evidence="11 25" id="KW-0067">ATP-binding</keyword>
<dbReference type="InterPro" id="IPR004009">
    <property type="entry name" value="SH3_Myosin"/>
</dbReference>
<comment type="caution">
    <text evidence="29">The sequence shown here is derived from an EMBL/GenBank/DDBJ whole genome shotgun (WGS) entry which is preliminary data.</text>
</comment>
<dbReference type="GO" id="GO:0032982">
    <property type="term" value="C:myosin filament"/>
    <property type="evidence" value="ECO:0007669"/>
    <property type="project" value="TreeGrafter"/>
</dbReference>
<dbReference type="Proteomes" id="UP001205998">
    <property type="component" value="Unassembled WGS sequence"/>
</dbReference>
<evidence type="ECO:0000256" key="18">
    <source>
        <dbReference type="ARBA" id="ARBA00023175"/>
    </source>
</evidence>
<evidence type="ECO:0000313" key="29">
    <source>
        <dbReference type="EMBL" id="KAI5613797.1"/>
    </source>
</evidence>
<organism evidence="29 30">
    <name type="scientific">Silurus asotus</name>
    <name type="common">Amur catfish</name>
    <name type="synonym">Parasilurus asotus</name>
    <dbReference type="NCBI Taxonomy" id="30991"/>
    <lineage>
        <taxon>Eukaryota</taxon>
        <taxon>Metazoa</taxon>
        <taxon>Chordata</taxon>
        <taxon>Craniata</taxon>
        <taxon>Vertebrata</taxon>
        <taxon>Euteleostomi</taxon>
        <taxon>Actinopterygii</taxon>
        <taxon>Neopterygii</taxon>
        <taxon>Teleostei</taxon>
        <taxon>Ostariophysi</taxon>
        <taxon>Siluriformes</taxon>
        <taxon>Siluridae</taxon>
        <taxon>Silurus</taxon>
    </lineage>
</organism>
<feature type="compositionally biased region" description="Polar residues" evidence="26">
    <location>
        <begin position="1139"/>
        <end position="1149"/>
    </location>
</feature>
<dbReference type="FunFam" id="1.20.5.340:FF:000007">
    <property type="entry name" value="Myosin heavy chain, non-muscle"/>
    <property type="match status" value="1"/>
</dbReference>
<evidence type="ECO:0000256" key="10">
    <source>
        <dbReference type="ARBA" id="ARBA00022792"/>
    </source>
</evidence>
<evidence type="ECO:0000256" key="8">
    <source>
        <dbReference type="ARBA" id="ARBA00022737"/>
    </source>
</evidence>
<evidence type="ECO:0000256" key="5">
    <source>
        <dbReference type="ARBA" id="ARBA00022448"/>
    </source>
</evidence>
<dbReference type="Gene3D" id="1.20.5.4820">
    <property type="match status" value="1"/>
</dbReference>
<feature type="region of interest" description="Actin-binding" evidence="25">
    <location>
        <begin position="536"/>
        <end position="558"/>
    </location>
</feature>
<dbReference type="PRINTS" id="PR00193">
    <property type="entry name" value="MYOSINHEAVY"/>
</dbReference>
<dbReference type="GO" id="GO:0005743">
    <property type="term" value="C:mitochondrial inner membrane"/>
    <property type="evidence" value="ECO:0007669"/>
    <property type="project" value="UniProtKB-SubCell"/>
</dbReference>
<dbReference type="FunFam" id="1.20.5.340:FF:000008">
    <property type="entry name" value="Myosin heavy chain 11"/>
    <property type="match status" value="1"/>
</dbReference>
<evidence type="ECO:0000256" key="24">
    <source>
        <dbReference type="PROSITE-ProRule" id="PRU00282"/>
    </source>
</evidence>
<dbReference type="GO" id="GO:0048731">
    <property type="term" value="P:system development"/>
    <property type="evidence" value="ECO:0007669"/>
    <property type="project" value="UniProtKB-ARBA"/>
</dbReference>
<dbReference type="GO" id="GO:0030218">
    <property type="term" value="P:erythrocyte differentiation"/>
    <property type="evidence" value="ECO:0007669"/>
    <property type="project" value="UniProtKB-UniRule"/>
</dbReference>
<accession>A0AAD5FFS2</accession>
<protein>
    <recommendedName>
        <fullName evidence="23">Mitochondrial glycine transporter</fullName>
    </recommendedName>
    <alternativeName>
        <fullName evidence="23">Solute carrier family 25 member 38</fullName>
    </alternativeName>
</protein>
<evidence type="ECO:0000256" key="11">
    <source>
        <dbReference type="ARBA" id="ARBA00022840"/>
    </source>
</evidence>
<dbReference type="GO" id="GO:0015187">
    <property type="term" value="F:glycine transmembrane transporter activity"/>
    <property type="evidence" value="ECO:0007669"/>
    <property type="project" value="UniProtKB-UniRule"/>
</dbReference>
<feature type="domain" description="Myosin motor" evidence="27">
    <location>
        <begin position="589"/>
        <end position="635"/>
    </location>
</feature>
<keyword evidence="20" id="KW-0206">Cytoskeleton</keyword>
<comment type="subcellular location">
    <subcellularLocation>
        <location evidence="3">Cytoplasm</location>
        <location evidence="3">Cell cortex</location>
    </subcellularLocation>
    <subcellularLocation>
        <location evidence="2">Cytoplasm</location>
        <location evidence="2">Cytoskeleton</location>
    </subcellularLocation>
    <subcellularLocation>
        <location evidence="1">Membrane</location>
        <topology evidence="1">Multi-pass membrane protein</topology>
    </subcellularLocation>
    <subcellularLocation>
        <location evidence="23">Mitochondrion inner membrane</location>
        <topology evidence="23">Multi-pass membrane protein</topology>
    </subcellularLocation>
</comment>
<dbReference type="InterPro" id="IPR008989">
    <property type="entry name" value="Myosin_S1_N"/>
</dbReference>
<dbReference type="InterPro" id="IPR001609">
    <property type="entry name" value="Myosin_head_motor_dom-like"/>
</dbReference>
<dbReference type="Gene3D" id="3.40.850.10">
    <property type="entry name" value="Kinesin motor domain"/>
    <property type="match status" value="2"/>
</dbReference>
<evidence type="ECO:0000259" key="28">
    <source>
        <dbReference type="PROSITE" id="PS51844"/>
    </source>
</evidence>
<evidence type="ECO:0000256" key="23">
    <source>
        <dbReference type="HAMAP-Rule" id="MF_03064"/>
    </source>
</evidence>
<evidence type="ECO:0000256" key="17">
    <source>
        <dbReference type="ARBA" id="ARBA00023136"/>
    </source>
</evidence>
<proteinExistence type="inferred from homology"/>
<feature type="domain" description="Myosin N-terminal SH3-like" evidence="28">
    <location>
        <begin position="25"/>
        <end position="75"/>
    </location>
</feature>
<dbReference type="GO" id="GO:0051015">
    <property type="term" value="F:actin filament binding"/>
    <property type="evidence" value="ECO:0007669"/>
    <property type="project" value="InterPro"/>
</dbReference>
<reference evidence="29" key="1">
    <citation type="submission" date="2018-07" db="EMBL/GenBank/DDBJ databases">
        <title>Comparative genomics of catfishes provides insights into carnivory and benthic adaptation.</title>
        <authorList>
            <person name="Zhang Y."/>
            <person name="Wang D."/>
            <person name="Peng Z."/>
            <person name="Zheng S."/>
            <person name="Shao F."/>
            <person name="Tao W."/>
        </authorList>
    </citation>
    <scope>NUCLEOTIDE SEQUENCE</scope>
    <source>
        <strain evidence="29">Chongqing</strain>
    </source>
</reference>
<evidence type="ECO:0000256" key="6">
    <source>
        <dbReference type="ARBA" id="ARBA00022490"/>
    </source>
</evidence>
<keyword evidence="9 25" id="KW-0547">Nucleotide-binding</keyword>
<dbReference type="Pfam" id="PF00063">
    <property type="entry name" value="Myosin_head"/>
    <property type="match status" value="2"/>
</dbReference>
<keyword evidence="18 25" id="KW-0505">Motor protein</keyword>
<keyword evidence="16 23" id="KW-0496">Mitochondrion</keyword>
<evidence type="ECO:0000256" key="12">
    <source>
        <dbReference type="ARBA" id="ARBA00022860"/>
    </source>
</evidence>
<feature type="compositionally biased region" description="Basic and acidic residues" evidence="26">
    <location>
        <begin position="1127"/>
        <end position="1138"/>
    </location>
</feature>
<sequence>MSEAERFLYGDRSAIADPLAQADWASKKLIWVPSEKVGFESGSVIEEKGDECIVELSDSGKKIKVSKDDIQKMNPPKFNKVEDMAELTCLNEAGESGAGKTENTKKVIQYLASVALSSKTKKDPSSSSLSHGELEKQLLQANPILEAFGNAKTVKNDNSSRFGKFIRINFDVNGYIVGANIETSELCLEDYGKYRFLSNGKVTIQGQQDKELYSETMDAFKIMSIPEDEQTGLLKVVSAVLHLGNIIFKKERNSDQASMPDDTAAQKVCHLLGMNVTDFVRALLSPRIKVGRDYVQKAQTQEQAEFAVEALAKATYERLFRWLVTRINKALDKTKRQGASFIGILDIAGFEIFELNSFEQLCINYTNEKLQQLFNHTMFILEQEEYQREGIEWSFIDFGLDLQPCIDLIERPTGPPGILALLDEECWFPKATDKTFVDKLVQEQGNHPKFQKAKKLKDDSDFCIIHYAGKNMDPLNENITTLLNQSPDKFVSELWKDVDRIVGLDKVAGMAESAHGAFKTRKGMFRTVGQLYKEQLSNLMTTLRNTNPNFVRCIIPNHEKKAGKLDAHLVLEQLKCNGVYELLTPNAIPKGFMDGKQACVLMIKALELDSNLYRIGQSKVFFRAGVLAHLEEERDIKITDVILKFQAWCRGYQQLSAMRVIQRNCAAYLKLKNWLWWRLFTKVKPLLQVTRQDEEMQAKEEELVKLSVEKQALQEQLQAETELCAEAEEMRARLEARQKELEEILHDLESRVEEEEERVTHLQKEKKKMQQNITDLEQQLDEEEGARQKLQLEKVTTDSKLKKLEEELMLLDDQNSKLLKFSSNLAEEEEKSKSLQKLKNKHEAMITDLEERLKKEEKTRQELEKNRRKLEGDTTELNDHLADLRAQIAELRAQLAKKEEELQAALARIEQETSLKNAAQKRVRELEAQVTELQEDLELEKASRNKAEKHRRDLSEELEALKSELEDTLDSTAAQQELRAKRESEVAQLKKTLEDEVQSHEQLLTEMRQKHTQAFEELNEQLEQAKRNKASTEKVKQALESERNELQIELQSVSQSRNDSEHRRKKAEAQLQELQLKHTESEKQKKEMADKMSKMQVLLQEETRQKLALNTRLRQLEDEHNRMKELLDEEEEGRRSVEKQLQSSQTQVSELRKKLEQEAVNVEASEEGKRKLQREMENLNQTLEEKSAAYDKLEKTKVRLQQELDDLLVSQDHLRQIVQELERKQKKFDQMLAEEKSISARYGEERDRAEAEAREKETKALTLAQKLEVLQEQRNELERANKLLKTEMEDLVSSKDDVGKSVHELERAKRAMEQQLEEMKLQVEEMEDELQLTEDAKLRLEVNLQALKTQFERDLQGRDEQGEEKRKQLMKQVREMEVELEDERKQRSVALAAKKKLELDLSDLEAQIDQAVKARDEALRQLKKLQAQVKDQLRDVDELKAARDAALNIAKENERKLKSLEAENMQLHEDLSAADRSKKQIQQERDEMHDEVTACNSKIAAQKSETARQQLERQNKDLKAKLQELEGSVKSKFKSTIAALEAKILQLEEQLEQEAKDKQQTSKAMRRNEKRLKEVLLQVEDERRNGEQFKDQANSRMKQLKRQLEEAEEEATRANAFRRKLQRELEDATEASDAMNREVSTLKSKLRVKGYIVRNNTTARVRSEQGELSTSSPSHTAPSSSSSSVMDVALAHPVLKAFMCGSLSGTCSTLLFQPLDLVKTRLQTLQNSTQPGGGKVGMLRVFITVVQKEKLFGLWKGVSPSFVRCIPGVGIYFSTFYSLKQYFFEQRAPGACDSVMLGAAARCVAGITMLPFTVIKTRFESGRYNYSSVCGALRSVCETEGPRALYSGLTATLFRDAPFSGIYVMIYSQSKRGLPHELGSSGFAPLLNFGCGVFAGILASMVTQPADVVKTHMQVNPTRYCTTRHTLQVIYTEHGLRGFFRGAVPRSLRRTLMAAMAWTVYEQLMALMGLKS</sequence>
<evidence type="ECO:0000256" key="7">
    <source>
        <dbReference type="ARBA" id="ARBA00022692"/>
    </source>
</evidence>
<evidence type="ECO:0000256" key="15">
    <source>
        <dbReference type="ARBA" id="ARBA00023123"/>
    </source>
</evidence>
<dbReference type="InterPro" id="IPR002928">
    <property type="entry name" value="Myosin_tail"/>
</dbReference>
<dbReference type="Gene3D" id="1.10.10.820">
    <property type="match status" value="1"/>
</dbReference>
<keyword evidence="14" id="KW-0175">Coiled coil</keyword>
<evidence type="ECO:0000256" key="21">
    <source>
        <dbReference type="ARBA" id="ARBA00034060"/>
    </source>
</evidence>
<evidence type="ECO:0000256" key="1">
    <source>
        <dbReference type="ARBA" id="ARBA00004141"/>
    </source>
</evidence>
<feature type="repeat" description="Solcar" evidence="24">
    <location>
        <begin position="1883"/>
        <end position="1967"/>
    </location>
</feature>
<feature type="region of interest" description="Disordered" evidence="26">
    <location>
        <begin position="1127"/>
        <end position="1172"/>
    </location>
</feature>
<dbReference type="FunFam" id="1.20.120.720:FF:000002">
    <property type="entry name" value="Myosin heavy chain 10"/>
    <property type="match status" value="1"/>
</dbReference>
<dbReference type="GO" id="GO:0005938">
    <property type="term" value="C:cell cortex"/>
    <property type="evidence" value="ECO:0007669"/>
    <property type="project" value="UniProtKB-SubCell"/>
</dbReference>
<evidence type="ECO:0000256" key="2">
    <source>
        <dbReference type="ARBA" id="ARBA00004245"/>
    </source>
</evidence>
<comment type="function">
    <text evidence="23">Mitochondrial glycine transporter that imports glycine into the mitochondrial matrix. Plays an important role in providing glycine for the first enzymatic step in heme biosynthesis, the condensation of glycine with succinyl-CoA to produce 5-aminolevulinate (ALA) in the miochondrial matrix. Required during erythropoiesis.</text>
</comment>
<dbReference type="GO" id="GO:0000146">
    <property type="term" value="F:microfilament motor activity"/>
    <property type="evidence" value="ECO:0007669"/>
    <property type="project" value="TreeGrafter"/>
</dbReference>
<dbReference type="PROSITE" id="PS51456">
    <property type="entry name" value="MYOSIN_MOTOR"/>
    <property type="match status" value="2"/>
</dbReference>
<keyword evidence="10 23" id="KW-0999">Mitochondrion inner membrane</keyword>
<dbReference type="FunFam" id="1.50.40.10:FF:000036">
    <property type="entry name" value="Mitochondrial glycine transporter B"/>
    <property type="match status" value="1"/>
</dbReference>
<keyword evidence="12" id="KW-0112">Calmodulin-binding</keyword>
<dbReference type="FunFam" id="1.20.58.530:FF:000003">
    <property type="entry name" value="Myosin heavy chain 10"/>
    <property type="match status" value="1"/>
</dbReference>
<dbReference type="InterPro" id="IPR018108">
    <property type="entry name" value="MCP_transmembrane"/>
</dbReference>
<keyword evidence="6" id="KW-0963">Cytoplasm</keyword>
<dbReference type="InterPro" id="IPR036961">
    <property type="entry name" value="Kinesin_motor_dom_sf"/>
</dbReference>
<keyword evidence="15 25" id="KW-0518">Myosin</keyword>
<evidence type="ECO:0000256" key="13">
    <source>
        <dbReference type="ARBA" id="ARBA00022989"/>
    </source>
</evidence>
<keyword evidence="7 23" id="KW-0812">Transmembrane</keyword>
<dbReference type="SUPFAM" id="SSF90257">
    <property type="entry name" value="Myosin rod fragments"/>
    <property type="match status" value="5"/>
</dbReference>
<comment type="catalytic activity">
    <reaction evidence="21 23">
        <text>glycine(in) = glycine(out)</text>
        <dbReference type="Rhea" id="RHEA:70715"/>
        <dbReference type="ChEBI" id="CHEBI:57305"/>
    </reaction>
</comment>
<dbReference type="Gene3D" id="1.20.58.530">
    <property type="match status" value="1"/>
</dbReference>
<dbReference type="InterPro" id="IPR030847">
    <property type="entry name" value="Hem25/SLC25A38"/>
</dbReference>
<dbReference type="Pfam" id="PF00153">
    <property type="entry name" value="Mito_carr"/>
    <property type="match status" value="3"/>
</dbReference>
<dbReference type="Gene3D" id="6.10.250.2420">
    <property type="match status" value="1"/>
</dbReference>
<dbReference type="GO" id="GO:0005516">
    <property type="term" value="F:calmodulin binding"/>
    <property type="evidence" value="ECO:0007669"/>
    <property type="project" value="UniProtKB-KW"/>
</dbReference>